<name>A0A398BK93_9BACI</name>
<keyword evidence="1" id="KW-1133">Transmembrane helix</keyword>
<dbReference type="AlphaFoldDB" id="A0A398BK93"/>
<dbReference type="RefSeq" id="WP_119115529.1">
    <property type="nucleotide sequence ID" value="NZ_QWVS01000002.1"/>
</dbReference>
<proteinExistence type="predicted"/>
<keyword evidence="1" id="KW-0472">Membrane</keyword>
<dbReference type="EMBL" id="QWVS01000002">
    <property type="protein sequence ID" value="RID89421.1"/>
    <property type="molecule type" value="Genomic_DNA"/>
</dbReference>
<evidence type="ECO:0000313" key="2">
    <source>
        <dbReference type="EMBL" id="RID89421.1"/>
    </source>
</evidence>
<gene>
    <name evidence="2" type="ORF">D1953_02340</name>
</gene>
<dbReference type="Proteomes" id="UP000266016">
    <property type="component" value="Unassembled WGS sequence"/>
</dbReference>
<evidence type="ECO:0000256" key="1">
    <source>
        <dbReference type="SAM" id="Phobius"/>
    </source>
</evidence>
<keyword evidence="1" id="KW-0812">Transmembrane</keyword>
<reference evidence="2 3" key="1">
    <citation type="submission" date="2018-08" db="EMBL/GenBank/DDBJ databases">
        <title>Bacillus jemisoniae sp. nov., Bacillus chryseoplanitiae sp. nov., Bacillus resnikiae sp. nov., and Bacillus frankliniae sp. nov., isolated from Viking spacecraft and associated surfaces.</title>
        <authorList>
            <person name="Seuylemezian A."/>
            <person name="Vaishampayan P."/>
        </authorList>
    </citation>
    <scope>NUCLEOTIDE SEQUENCE [LARGE SCALE GENOMIC DNA]</scope>
    <source>
        <strain evidence="2 3">MA001</strain>
    </source>
</reference>
<keyword evidence="3" id="KW-1185">Reference proteome</keyword>
<organism evidence="2 3">
    <name type="scientific">Peribacillus asahii</name>
    <dbReference type="NCBI Taxonomy" id="228899"/>
    <lineage>
        <taxon>Bacteria</taxon>
        <taxon>Bacillati</taxon>
        <taxon>Bacillota</taxon>
        <taxon>Bacilli</taxon>
        <taxon>Bacillales</taxon>
        <taxon>Bacillaceae</taxon>
        <taxon>Peribacillus</taxon>
    </lineage>
</organism>
<sequence>MKGQYIYNFILLLVTVIIMIYFSTTRQAEETIIFFPIDPTLHFEDAATHVTAKTVNNKAYQVQWRTRSTLAEPAYLRQDVSLLYKNGDLIGILNKWRQHEQTIIQKDTKKERDSARYDAITFHYAEVHPNKDTFTSVQQMSQAKLYAITTPSFETFQRPVSAEQQQWQSVLDNNLNARLASRLNKSLTYFHIDKSQYETISLIELPTKANHIFRTFPSAKREEIIGKLWEGIYKQYILGIKTEDGTIIPAEGSSIPQILVAKDQSELLVLFTLQAGTPFMLRQQL</sequence>
<accession>A0A398BK93</accession>
<feature type="transmembrane region" description="Helical" evidence="1">
    <location>
        <begin position="6"/>
        <end position="24"/>
    </location>
</feature>
<evidence type="ECO:0000313" key="3">
    <source>
        <dbReference type="Proteomes" id="UP000266016"/>
    </source>
</evidence>
<comment type="caution">
    <text evidence="2">The sequence shown here is derived from an EMBL/GenBank/DDBJ whole genome shotgun (WGS) entry which is preliminary data.</text>
</comment>
<protein>
    <submittedName>
        <fullName evidence="2">Uncharacterized protein</fullName>
    </submittedName>
</protein>